<feature type="compositionally biased region" description="Low complexity" evidence="4">
    <location>
        <begin position="1"/>
        <end position="21"/>
    </location>
</feature>
<organism evidence="6 7">
    <name type="scientific">Haloarcula rubra</name>
    <dbReference type="NCBI Taxonomy" id="2487747"/>
    <lineage>
        <taxon>Archaea</taxon>
        <taxon>Methanobacteriati</taxon>
        <taxon>Methanobacteriota</taxon>
        <taxon>Stenosarchaea group</taxon>
        <taxon>Halobacteria</taxon>
        <taxon>Halobacteriales</taxon>
        <taxon>Haloarculaceae</taxon>
        <taxon>Haloarcula</taxon>
    </lineage>
</organism>
<keyword evidence="7" id="KW-1185">Reference proteome</keyword>
<dbReference type="SMART" id="SM00065">
    <property type="entry name" value="GAF"/>
    <property type="match status" value="1"/>
</dbReference>
<dbReference type="Proteomes" id="UP001430377">
    <property type="component" value="Unassembled WGS sequence"/>
</dbReference>
<dbReference type="InterPro" id="IPR035965">
    <property type="entry name" value="PAS-like_dom_sf"/>
</dbReference>
<proteinExistence type="predicted"/>
<dbReference type="AlphaFoldDB" id="A0AAW4PLP2"/>
<comment type="caution">
    <text evidence="6">The sequence shown here is derived from an EMBL/GenBank/DDBJ whole genome shotgun (WGS) entry which is preliminary data.</text>
</comment>
<evidence type="ECO:0000256" key="4">
    <source>
        <dbReference type="SAM" id="MobiDB-lite"/>
    </source>
</evidence>
<dbReference type="PANTHER" id="PTHR34236:SF1">
    <property type="entry name" value="DIMETHYL SULFOXIDE REDUCTASE TRANSCRIPTIONAL ACTIVATOR"/>
    <property type="match status" value="1"/>
</dbReference>
<dbReference type="InterPro" id="IPR000014">
    <property type="entry name" value="PAS"/>
</dbReference>
<dbReference type="InterPro" id="IPR013656">
    <property type="entry name" value="PAS_4"/>
</dbReference>
<dbReference type="Pfam" id="PF08448">
    <property type="entry name" value="PAS_4"/>
    <property type="match status" value="1"/>
</dbReference>
<dbReference type="PROSITE" id="PS50112">
    <property type="entry name" value="PAS"/>
    <property type="match status" value="1"/>
</dbReference>
<gene>
    <name evidence="6" type="ORF">EGH21_02990</name>
</gene>
<protein>
    <submittedName>
        <fullName evidence="6">PAS domain S-box protein</fullName>
    </submittedName>
</protein>
<reference evidence="6 7" key="1">
    <citation type="submission" date="2021-06" db="EMBL/GenBank/DDBJ databases">
        <title>Halomicroarcula sp. a new haloarchaeum isolated from saline soil.</title>
        <authorList>
            <person name="Duran-Viseras A."/>
            <person name="Sanchez-Porro C."/>
            <person name="Ventosa A."/>
        </authorList>
    </citation>
    <scope>NUCLEOTIDE SEQUENCE [LARGE SCALE GENOMIC DNA]</scope>
    <source>
        <strain evidence="6 7">F13</strain>
    </source>
</reference>
<evidence type="ECO:0000313" key="6">
    <source>
        <dbReference type="EMBL" id="MBX0321992.1"/>
    </source>
</evidence>
<accession>A0AAW4PLP2</accession>
<dbReference type="Pfam" id="PF15915">
    <property type="entry name" value="BAT"/>
    <property type="match status" value="1"/>
</dbReference>
<sequence length="799" mass="88032">MEKSVSDSSGERTTTTETSQTPRAFLDSLVTRLPEPAVVVDTELRVLAANEHLCSLVETPAETLVGRSLPNLFPAATRGRIEANCAQTGAYVTTCCQTVEDDRWVDLAFERHESEGETVYLGIGHDVTERQERERTLEAYERIVETIEDGVYTLDDTATIRTVNDAMASITGYDRETLVGADASLLADESTIDRAATLSKQLRDGELDVATMTTELQTADAGTVPVETRFSTHSLEDDHYRQVGVVRDVSDRQQFARMLASLHDSTRQLLRAETKDEVATVIAETAADVLDLSGVTVYLFDRCENLLRPSAVGPDAAVDETDLSAVGPDGGLVWDVFVDDEGATLGTGAIYRSLTDHGVFYAQTPSDGLDERTRELVDLLASSAEAALARVDRETALREREEERRQQNEELRQLKEVNAIIRRVDRVLVEADTCEAIEQAVCDELAASKWFSFVWLGRSTEDGVDPRAWAGRSSSYLDAVSQSTAGDDGPPAVQTAQSGTTTLVPCITDDLRRGHWRTEAISRDFRSAISVPLAYDDYLYGVLTVYADRTEHFGETLESVFAELGESIANAMREIESRQRRPGDGVVELALSVPGSKPFTTQVARRLDQRITCEGVVPGEADATRLFVRVPDGEPATVTEAIAGIRQVQSVSPVSEDLYEVVVEGETVVRAVTDQGARLGDLEARPDRVDVVVHLAAGADVRTFVEQLESRYDDVQLNARREKTTRQPNHGSVRAVLEERLTDRQLEVLQTAYLSGFFDWPRETTGEEVASMLDITQPTVNRHLRVSERKLLELVLEDG</sequence>
<dbReference type="Pfam" id="PF13185">
    <property type="entry name" value="GAF_2"/>
    <property type="match status" value="1"/>
</dbReference>
<dbReference type="InterPro" id="IPR013767">
    <property type="entry name" value="PAS_fold"/>
</dbReference>
<evidence type="ECO:0000256" key="3">
    <source>
        <dbReference type="SAM" id="Coils"/>
    </source>
</evidence>
<dbReference type="Pfam" id="PF04967">
    <property type="entry name" value="HTH_10"/>
    <property type="match status" value="1"/>
</dbReference>
<dbReference type="Pfam" id="PF00989">
    <property type="entry name" value="PAS"/>
    <property type="match status" value="1"/>
</dbReference>
<dbReference type="GO" id="GO:0006355">
    <property type="term" value="P:regulation of DNA-templated transcription"/>
    <property type="evidence" value="ECO:0007669"/>
    <property type="project" value="InterPro"/>
</dbReference>
<name>A0AAW4PLP2_9EURY</name>
<dbReference type="Gene3D" id="3.30.450.20">
    <property type="entry name" value="PAS domain"/>
    <property type="match status" value="2"/>
</dbReference>
<evidence type="ECO:0000313" key="7">
    <source>
        <dbReference type="Proteomes" id="UP001430377"/>
    </source>
</evidence>
<dbReference type="InterPro" id="IPR007050">
    <property type="entry name" value="HTH_bacterioopsin"/>
</dbReference>
<dbReference type="PANTHER" id="PTHR34236">
    <property type="entry name" value="DIMETHYL SULFOXIDE REDUCTASE TRANSCRIPTIONAL ACTIVATOR"/>
    <property type="match status" value="1"/>
</dbReference>
<dbReference type="InterPro" id="IPR036388">
    <property type="entry name" value="WH-like_DNA-bd_sf"/>
</dbReference>
<dbReference type="EMBL" id="RKLR01000001">
    <property type="protein sequence ID" value="MBX0321992.1"/>
    <property type="molecule type" value="Genomic_DNA"/>
</dbReference>
<feature type="region of interest" description="Disordered" evidence="4">
    <location>
        <begin position="1"/>
        <end position="23"/>
    </location>
</feature>
<dbReference type="SUPFAM" id="SSF55785">
    <property type="entry name" value="PYP-like sensor domain (PAS domain)"/>
    <property type="match status" value="2"/>
</dbReference>
<dbReference type="RefSeq" id="WP_220616980.1">
    <property type="nucleotide sequence ID" value="NZ_RKLR01000001.1"/>
</dbReference>
<keyword evidence="1" id="KW-0805">Transcription regulation</keyword>
<dbReference type="NCBIfam" id="TIGR00229">
    <property type="entry name" value="sensory_box"/>
    <property type="match status" value="2"/>
</dbReference>
<dbReference type="Gene3D" id="1.10.10.10">
    <property type="entry name" value="Winged helix-like DNA-binding domain superfamily/Winged helix DNA-binding domain"/>
    <property type="match status" value="1"/>
</dbReference>
<feature type="coiled-coil region" evidence="3">
    <location>
        <begin position="384"/>
        <end position="417"/>
    </location>
</feature>
<keyword evidence="3" id="KW-0175">Coiled coil</keyword>
<dbReference type="InterPro" id="IPR029016">
    <property type="entry name" value="GAF-like_dom_sf"/>
</dbReference>
<dbReference type="SUPFAM" id="SSF55781">
    <property type="entry name" value="GAF domain-like"/>
    <property type="match status" value="2"/>
</dbReference>
<evidence type="ECO:0000256" key="2">
    <source>
        <dbReference type="ARBA" id="ARBA00023163"/>
    </source>
</evidence>
<dbReference type="SMART" id="SM00091">
    <property type="entry name" value="PAS"/>
    <property type="match status" value="2"/>
</dbReference>
<keyword evidence="2" id="KW-0804">Transcription</keyword>
<dbReference type="Gene3D" id="3.30.450.40">
    <property type="match status" value="1"/>
</dbReference>
<feature type="region of interest" description="Disordered" evidence="4">
    <location>
        <begin position="480"/>
        <end position="499"/>
    </location>
</feature>
<dbReference type="InterPro" id="IPR003018">
    <property type="entry name" value="GAF"/>
</dbReference>
<dbReference type="InterPro" id="IPR031803">
    <property type="entry name" value="BAT_GAF/HTH-assoc"/>
</dbReference>
<feature type="domain" description="PAS" evidence="5">
    <location>
        <begin position="136"/>
        <end position="205"/>
    </location>
</feature>
<evidence type="ECO:0000259" key="5">
    <source>
        <dbReference type="PROSITE" id="PS50112"/>
    </source>
</evidence>
<evidence type="ECO:0000256" key="1">
    <source>
        <dbReference type="ARBA" id="ARBA00023015"/>
    </source>
</evidence>
<dbReference type="CDD" id="cd00130">
    <property type="entry name" value="PAS"/>
    <property type="match status" value="2"/>
</dbReference>